<keyword evidence="2" id="KW-1185">Reference proteome</keyword>
<reference evidence="2" key="2">
    <citation type="submission" date="2015-01" db="EMBL/GenBank/DDBJ databases">
        <title>Evolutionary Origins and Diversification of the Mycorrhizal Mutualists.</title>
        <authorList>
            <consortium name="DOE Joint Genome Institute"/>
            <consortium name="Mycorrhizal Genomics Consortium"/>
            <person name="Kohler A."/>
            <person name="Kuo A."/>
            <person name="Nagy L.G."/>
            <person name="Floudas D."/>
            <person name="Copeland A."/>
            <person name="Barry K.W."/>
            <person name="Cichocki N."/>
            <person name="Veneault-Fourrey C."/>
            <person name="LaButti K."/>
            <person name="Lindquist E.A."/>
            <person name="Lipzen A."/>
            <person name="Lundell T."/>
            <person name="Morin E."/>
            <person name="Murat C."/>
            <person name="Riley R."/>
            <person name="Ohm R."/>
            <person name="Sun H."/>
            <person name="Tunlid A."/>
            <person name="Henrissat B."/>
            <person name="Grigoriev I.V."/>
            <person name="Hibbett D.S."/>
            <person name="Martin F."/>
        </authorList>
    </citation>
    <scope>NUCLEOTIDE SEQUENCE [LARGE SCALE GENOMIC DNA]</scope>
    <source>
        <strain evidence="2">Foug A</strain>
    </source>
</reference>
<sequence length="204" mass="23682">MDATETRDDNGPLNDSNSTANAEIEMAEGEPGAYIVPFAVDGQGGKRLDSLPDSYRAWAANELRSDSPWYEAFKEANTRYDEWLFQKREPGEYLIPFGKHEGQRLDAVPDSLRYWAIHPTRASNWWYPSFVKENDRYEDHLAATRPPGMFPFPWGQYKDLPLQYVPQDNVCWALRPENQGYGWYERLSDANERYLHQNVLLANL</sequence>
<dbReference type="AlphaFoldDB" id="A0A0C3ERV7"/>
<name>A0A0C3ERV7_9AGAM</name>
<accession>A0A0C3ERV7</accession>
<dbReference type="EMBL" id="KN822004">
    <property type="protein sequence ID" value="KIM70854.1"/>
    <property type="molecule type" value="Genomic_DNA"/>
</dbReference>
<organism evidence="1 2">
    <name type="scientific">Scleroderma citrinum Foug A</name>
    <dbReference type="NCBI Taxonomy" id="1036808"/>
    <lineage>
        <taxon>Eukaryota</taxon>
        <taxon>Fungi</taxon>
        <taxon>Dikarya</taxon>
        <taxon>Basidiomycota</taxon>
        <taxon>Agaricomycotina</taxon>
        <taxon>Agaricomycetes</taxon>
        <taxon>Agaricomycetidae</taxon>
        <taxon>Boletales</taxon>
        <taxon>Sclerodermatineae</taxon>
        <taxon>Sclerodermataceae</taxon>
        <taxon>Scleroderma</taxon>
    </lineage>
</organism>
<dbReference type="Proteomes" id="UP000053989">
    <property type="component" value="Unassembled WGS sequence"/>
</dbReference>
<dbReference type="HOGENOM" id="CLU_116409_0_0_1"/>
<evidence type="ECO:0000313" key="1">
    <source>
        <dbReference type="EMBL" id="KIM70854.1"/>
    </source>
</evidence>
<proteinExistence type="predicted"/>
<protein>
    <submittedName>
        <fullName evidence="1">Uncharacterized protein</fullName>
    </submittedName>
</protein>
<gene>
    <name evidence="1" type="ORF">SCLCIDRAFT_18858</name>
</gene>
<dbReference type="OrthoDB" id="2677624at2759"/>
<reference evidence="1 2" key="1">
    <citation type="submission" date="2014-04" db="EMBL/GenBank/DDBJ databases">
        <authorList>
            <consortium name="DOE Joint Genome Institute"/>
            <person name="Kuo A."/>
            <person name="Kohler A."/>
            <person name="Nagy L.G."/>
            <person name="Floudas D."/>
            <person name="Copeland A."/>
            <person name="Barry K.W."/>
            <person name="Cichocki N."/>
            <person name="Veneault-Fourrey C."/>
            <person name="LaButti K."/>
            <person name="Lindquist E.A."/>
            <person name="Lipzen A."/>
            <person name="Lundell T."/>
            <person name="Morin E."/>
            <person name="Murat C."/>
            <person name="Sun H."/>
            <person name="Tunlid A."/>
            <person name="Henrissat B."/>
            <person name="Grigoriev I.V."/>
            <person name="Hibbett D.S."/>
            <person name="Martin F."/>
            <person name="Nordberg H.P."/>
            <person name="Cantor M.N."/>
            <person name="Hua S.X."/>
        </authorList>
    </citation>
    <scope>NUCLEOTIDE SEQUENCE [LARGE SCALE GENOMIC DNA]</scope>
    <source>
        <strain evidence="1 2">Foug A</strain>
    </source>
</reference>
<dbReference type="InParanoid" id="A0A0C3ERV7"/>
<evidence type="ECO:0000313" key="2">
    <source>
        <dbReference type="Proteomes" id="UP000053989"/>
    </source>
</evidence>